<keyword evidence="2" id="KW-0812">Transmembrane</keyword>
<keyword evidence="2" id="KW-0472">Membrane</keyword>
<feature type="region of interest" description="Disordered" evidence="1">
    <location>
        <begin position="226"/>
        <end position="266"/>
    </location>
</feature>
<feature type="region of interest" description="Disordered" evidence="1">
    <location>
        <begin position="186"/>
        <end position="209"/>
    </location>
</feature>
<evidence type="ECO:0000313" key="3">
    <source>
        <dbReference type="EMBL" id="KAL2065714.1"/>
    </source>
</evidence>
<proteinExistence type="predicted"/>
<feature type="compositionally biased region" description="Polar residues" evidence="1">
    <location>
        <begin position="47"/>
        <end position="59"/>
    </location>
</feature>
<feature type="region of interest" description="Disordered" evidence="1">
    <location>
        <begin position="24"/>
        <end position="69"/>
    </location>
</feature>
<dbReference type="Proteomes" id="UP001595075">
    <property type="component" value="Unassembled WGS sequence"/>
</dbReference>
<feature type="compositionally biased region" description="Acidic residues" evidence="1">
    <location>
        <begin position="195"/>
        <end position="208"/>
    </location>
</feature>
<comment type="caution">
    <text evidence="3">The sequence shown here is derived from an EMBL/GenBank/DDBJ whole genome shotgun (WGS) entry which is preliminary data.</text>
</comment>
<evidence type="ECO:0000256" key="2">
    <source>
        <dbReference type="SAM" id="Phobius"/>
    </source>
</evidence>
<evidence type="ECO:0000256" key="1">
    <source>
        <dbReference type="SAM" id="MobiDB-lite"/>
    </source>
</evidence>
<dbReference type="EMBL" id="JAZHXI010000012">
    <property type="protein sequence ID" value="KAL2065714.1"/>
    <property type="molecule type" value="Genomic_DNA"/>
</dbReference>
<organism evidence="3 4">
    <name type="scientific">Oculimacula yallundae</name>
    <dbReference type="NCBI Taxonomy" id="86028"/>
    <lineage>
        <taxon>Eukaryota</taxon>
        <taxon>Fungi</taxon>
        <taxon>Dikarya</taxon>
        <taxon>Ascomycota</taxon>
        <taxon>Pezizomycotina</taxon>
        <taxon>Leotiomycetes</taxon>
        <taxon>Helotiales</taxon>
        <taxon>Ploettnerulaceae</taxon>
        <taxon>Oculimacula</taxon>
    </lineage>
</organism>
<feature type="transmembrane region" description="Helical" evidence="2">
    <location>
        <begin position="159"/>
        <end position="183"/>
    </location>
</feature>
<evidence type="ECO:0000313" key="4">
    <source>
        <dbReference type="Proteomes" id="UP001595075"/>
    </source>
</evidence>
<gene>
    <name evidence="3" type="ORF">VTL71DRAFT_3384</name>
</gene>
<feature type="compositionally biased region" description="Pro residues" evidence="1">
    <location>
        <begin position="34"/>
        <end position="46"/>
    </location>
</feature>
<feature type="compositionally biased region" description="Acidic residues" evidence="1">
    <location>
        <begin position="234"/>
        <end position="259"/>
    </location>
</feature>
<accession>A0ABR4C738</accession>
<protein>
    <submittedName>
        <fullName evidence="3">Uncharacterized protein</fullName>
    </submittedName>
</protein>
<feature type="transmembrane region" description="Helical" evidence="2">
    <location>
        <begin position="85"/>
        <end position="102"/>
    </location>
</feature>
<keyword evidence="4" id="KW-1185">Reference proteome</keyword>
<sequence length="395" mass="42780">MRTTKAPTQPYRSRLSSDEIYARQRKYSLGPSTPGSPPFLHAPPSTPASHMNSRFPSSAPSQCSLSTPSPSSTSSFWPGSWGMKIYLSLAFILIAFIIRLGADSEVARAENGNGSEELTSPNPRFRAQGVFGSGAGAESISSAKLTPGQEKYTVTLLGAVGWLFTIWVVVLVVYGLLSLFLALSSDSSDRSDGTGFEDEGEEVEWEDVAFDHQPKERAEVKYQRVVPEGSYIPQEEEEAEEEEEEDEITYPGDAEDSEREGDGGQPRRVFNHMHTDNHTFAYNPAQKNAFLNLNQKQDVRTAAVPARVGRRDFTYHPEQGIAFQKLEVRGAGAGVGAGAGRRAGKGAAGGAVRGIGRDFTYNPGQEIKISDGIGGVRGPLPVLGGRDRKVARPAW</sequence>
<reference evidence="3 4" key="1">
    <citation type="journal article" date="2024" name="Commun. Biol.">
        <title>Comparative genomic analysis of thermophilic fungi reveals convergent evolutionary adaptations and gene losses.</title>
        <authorList>
            <person name="Steindorff A.S."/>
            <person name="Aguilar-Pontes M.V."/>
            <person name="Robinson A.J."/>
            <person name="Andreopoulos B."/>
            <person name="LaButti K."/>
            <person name="Kuo A."/>
            <person name="Mondo S."/>
            <person name="Riley R."/>
            <person name="Otillar R."/>
            <person name="Haridas S."/>
            <person name="Lipzen A."/>
            <person name="Grimwood J."/>
            <person name="Schmutz J."/>
            <person name="Clum A."/>
            <person name="Reid I.D."/>
            <person name="Moisan M.C."/>
            <person name="Butler G."/>
            <person name="Nguyen T.T.M."/>
            <person name="Dewar K."/>
            <person name="Conant G."/>
            <person name="Drula E."/>
            <person name="Henrissat B."/>
            <person name="Hansel C."/>
            <person name="Singer S."/>
            <person name="Hutchinson M.I."/>
            <person name="de Vries R.P."/>
            <person name="Natvig D.O."/>
            <person name="Powell A.J."/>
            <person name="Tsang A."/>
            <person name="Grigoriev I.V."/>
        </authorList>
    </citation>
    <scope>NUCLEOTIDE SEQUENCE [LARGE SCALE GENOMIC DNA]</scope>
    <source>
        <strain evidence="3 4">CBS 494.80</strain>
    </source>
</reference>
<name>A0ABR4C738_9HELO</name>
<keyword evidence="2" id="KW-1133">Transmembrane helix</keyword>
<feature type="compositionally biased region" description="Low complexity" evidence="1">
    <location>
        <begin position="60"/>
        <end position="69"/>
    </location>
</feature>